<dbReference type="PANTHER" id="PTHR11417:SF2">
    <property type="entry name" value="SOMATOTROPIN"/>
    <property type="match status" value="1"/>
</dbReference>
<dbReference type="GO" id="GO:0005615">
    <property type="term" value="C:extracellular space"/>
    <property type="evidence" value="ECO:0007669"/>
    <property type="project" value="InterPro"/>
</dbReference>
<evidence type="ECO:0000256" key="6">
    <source>
        <dbReference type="RuleBase" id="RU003618"/>
    </source>
</evidence>
<organism evidence="7 8">
    <name type="scientific">Saimiri boliviensis boliviensis</name>
    <name type="common">Bolivian squirrel monkey</name>
    <dbReference type="NCBI Taxonomy" id="39432"/>
    <lineage>
        <taxon>Eukaryota</taxon>
        <taxon>Metazoa</taxon>
        <taxon>Chordata</taxon>
        <taxon>Craniata</taxon>
        <taxon>Vertebrata</taxon>
        <taxon>Euteleostomi</taxon>
        <taxon>Mammalia</taxon>
        <taxon>Eutheria</taxon>
        <taxon>Euarchontoglires</taxon>
        <taxon>Primates</taxon>
        <taxon>Haplorrhini</taxon>
        <taxon>Platyrrhini</taxon>
        <taxon>Cebidae</taxon>
        <taxon>Saimiriinae</taxon>
        <taxon>Saimiri</taxon>
    </lineage>
</organism>
<comment type="function">
    <text evidence="5">Plays an important role in growth control. Its major role in stimulating body growth is to stimulate the liver and other tissues to secrete IGF1. It stimulates both the differentiation and proliferation of myoblasts. It also stimulates amino acid uptake and protein synthesis in muscle and other tissues.</text>
</comment>
<keyword evidence="4 6" id="KW-0372">Hormone</keyword>
<evidence type="ECO:0000256" key="5">
    <source>
        <dbReference type="ARBA" id="ARBA00049615"/>
    </source>
</evidence>
<dbReference type="GO" id="GO:0045927">
    <property type="term" value="P:positive regulation of growth"/>
    <property type="evidence" value="ECO:0007669"/>
    <property type="project" value="TreeGrafter"/>
</dbReference>
<dbReference type="SUPFAM" id="SSF47266">
    <property type="entry name" value="4-helical cytokines"/>
    <property type="match status" value="1"/>
</dbReference>
<keyword evidence="3" id="KW-0964">Secreted</keyword>
<dbReference type="PANTHER" id="PTHR11417">
    <property type="entry name" value="SOMATOTROPIN,PROLACTIN"/>
    <property type="match status" value="1"/>
</dbReference>
<proteinExistence type="inferred from homology"/>
<comment type="subcellular location">
    <subcellularLocation>
        <location evidence="1 6">Secreted</location>
    </subcellularLocation>
</comment>
<dbReference type="GO" id="GO:0005179">
    <property type="term" value="F:hormone activity"/>
    <property type="evidence" value="ECO:0007669"/>
    <property type="project" value="UniProtKB-KW"/>
</dbReference>
<dbReference type="PRINTS" id="PR00836">
    <property type="entry name" value="SOMATOTROPIN"/>
</dbReference>
<evidence type="ECO:0000313" key="8">
    <source>
        <dbReference type="Proteomes" id="UP000233220"/>
    </source>
</evidence>
<dbReference type="GO" id="GO:0005131">
    <property type="term" value="F:growth hormone receptor binding"/>
    <property type="evidence" value="ECO:0007669"/>
    <property type="project" value="InterPro"/>
</dbReference>
<name>A0A2K6TAX4_SAIBB</name>
<accession>A0A2K6TAX4</accession>
<dbReference type="CDD" id="cd10285">
    <property type="entry name" value="somatotropin_like"/>
    <property type="match status" value="1"/>
</dbReference>
<dbReference type="Pfam" id="PF00103">
    <property type="entry name" value="Hormone_1"/>
    <property type="match status" value="1"/>
</dbReference>
<dbReference type="Proteomes" id="UP000233220">
    <property type="component" value="Unplaced"/>
</dbReference>
<dbReference type="GO" id="GO:0046427">
    <property type="term" value="P:positive regulation of receptor signaling pathway via JAK-STAT"/>
    <property type="evidence" value="ECO:0007669"/>
    <property type="project" value="TreeGrafter"/>
</dbReference>
<dbReference type="AlphaFoldDB" id="A0A2K6TAX4"/>
<sequence>MPTSSLYDYAVIRADRLNRLAVDIYQKFEEARSPEEKNDLYCFNPKTSLCISASVPTPTNKQETLQKSNLELLRTSLLLIQLWLNPVQSLSSVFGNSPLNSFLNSFTCKYLKDLEEVIQTLMGKLEDGSPRTGEIFRQTYDIFDINLRNDDARLKNYKLLYCFQRDMKTLATFLRIVQCRSVEGGCAFYLPGGIP</sequence>
<reference evidence="7" key="2">
    <citation type="submission" date="2025-09" db="UniProtKB">
        <authorList>
            <consortium name="Ensembl"/>
        </authorList>
    </citation>
    <scope>IDENTIFICATION</scope>
</reference>
<dbReference type="GO" id="GO:0048513">
    <property type="term" value="P:animal organ development"/>
    <property type="evidence" value="ECO:0007669"/>
    <property type="project" value="TreeGrafter"/>
</dbReference>
<keyword evidence="8" id="KW-1185">Reference proteome</keyword>
<reference evidence="7" key="1">
    <citation type="submission" date="2025-08" db="UniProtKB">
        <authorList>
            <consortium name="Ensembl"/>
        </authorList>
    </citation>
    <scope>IDENTIFICATION</scope>
</reference>
<dbReference type="Ensembl" id="ENSSBOT00000033608.1">
    <property type="protein sequence ID" value="ENSSBOP00000016801.1"/>
    <property type="gene ID" value="ENSSBOG00000025072.1"/>
</dbReference>
<dbReference type="GO" id="GO:0031667">
    <property type="term" value="P:response to nutrient levels"/>
    <property type="evidence" value="ECO:0007669"/>
    <property type="project" value="TreeGrafter"/>
</dbReference>
<dbReference type="Gene3D" id="1.20.1250.10">
    <property type="match status" value="1"/>
</dbReference>
<protein>
    <submittedName>
        <fullName evidence="7">Uncharacterized protein</fullName>
    </submittedName>
</protein>
<comment type="similarity">
    <text evidence="2 6">Belongs to the somatotropin/prolactin family.</text>
</comment>
<evidence type="ECO:0000256" key="3">
    <source>
        <dbReference type="ARBA" id="ARBA00022525"/>
    </source>
</evidence>
<dbReference type="GO" id="GO:0008083">
    <property type="term" value="F:growth factor activity"/>
    <property type="evidence" value="ECO:0007669"/>
    <property type="project" value="TreeGrafter"/>
</dbReference>
<dbReference type="GO" id="GO:0060396">
    <property type="term" value="P:growth hormone receptor signaling pathway"/>
    <property type="evidence" value="ECO:0007669"/>
    <property type="project" value="TreeGrafter"/>
</dbReference>
<evidence type="ECO:0000256" key="2">
    <source>
        <dbReference type="ARBA" id="ARBA00008474"/>
    </source>
</evidence>
<evidence type="ECO:0000313" key="7">
    <source>
        <dbReference type="Ensembl" id="ENSSBOP00000016801.1"/>
    </source>
</evidence>
<evidence type="ECO:0000256" key="1">
    <source>
        <dbReference type="ARBA" id="ARBA00004613"/>
    </source>
</evidence>
<dbReference type="InterPro" id="IPR009079">
    <property type="entry name" value="4_helix_cytokine-like_core"/>
</dbReference>
<dbReference type="InterPro" id="IPR034975">
    <property type="entry name" value="Somatotropin"/>
</dbReference>
<evidence type="ECO:0000256" key="4">
    <source>
        <dbReference type="ARBA" id="ARBA00022702"/>
    </source>
</evidence>
<dbReference type="InterPro" id="IPR001400">
    <property type="entry name" value="Somatotropin/Prolactin"/>
</dbReference>
<dbReference type="GeneTree" id="ENSGT00950000182818"/>